<dbReference type="AlphaFoldDB" id="A0A090J468"/>
<dbReference type="Proteomes" id="UP000040576">
    <property type="component" value="Unassembled WGS sequence"/>
</dbReference>
<feature type="transmembrane region" description="Helical" evidence="1">
    <location>
        <begin position="6"/>
        <end position="27"/>
    </location>
</feature>
<organism evidence="2 3">
    <name type="scientific">Caldibacillus thermoamylovorans</name>
    <dbReference type="NCBI Taxonomy" id="35841"/>
    <lineage>
        <taxon>Bacteria</taxon>
        <taxon>Bacillati</taxon>
        <taxon>Bacillota</taxon>
        <taxon>Bacilli</taxon>
        <taxon>Bacillales</taxon>
        <taxon>Bacillaceae</taxon>
        <taxon>Caldibacillus</taxon>
    </lineage>
</organism>
<sequence length="35" mass="3671">MCGPSMAMLDILAYISPNLVGIILGTVQRRGAVPI</sequence>
<reference evidence="2 3" key="1">
    <citation type="submission" date="2014-07" db="EMBL/GenBank/DDBJ databases">
        <authorList>
            <person name="Wibberg Daniel"/>
        </authorList>
    </citation>
    <scope>NUCLEOTIDE SEQUENCE [LARGE SCALE GENOMIC DNA]</scope>
</reference>
<name>A0A090J468_9BACI</name>
<dbReference type="EMBL" id="CCRF01000082">
    <property type="protein sequence ID" value="CEE02680.1"/>
    <property type="molecule type" value="Genomic_DNA"/>
</dbReference>
<proteinExistence type="predicted"/>
<keyword evidence="1" id="KW-1133">Transmembrane helix</keyword>
<evidence type="ECO:0000313" key="3">
    <source>
        <dbReference type="Proteomes" id="UP000040576"/>
    </source>
</evidence>
<accession>A0A090J468</accession>
<keyword evidence="3" id="KW-1185">Reference proteome</keyword>
<protein>
    <submittedName>
        <fullName evidence="2">Uncharacterized protein</fullName>
    </submittedName>
</protein>
<evidence type="ECO:0000313" key="2">
    <source>
        <dbReference type="EMBL" id="CEE02680.1"/>
    </source>
</evidence>
<keyword evidence="1" id="KW-0812">Transmembrane</keyword>
<evidence type="ECO:0000256" key="1">
    <source>
        <dbReference type="SAM" id="Phobius"/>
    </source>
</evidence>
<keyword evidence="1" id="KW-0472">Membrane</keyword>
<gene>
    <name evidence="2" type="ORF">BT1A1_2890</name>
</gene>